<gene>
    <name evidence="1" type="ORF">BS47DRAFT_1449946</name>
</gene>
<dbReference type="EMBL" id="MU129359">
    <property type="protein sequence ID" value="KAF9503426.1"/>
    <property type="molecule type" value="Genomic_DNA"/>
</dbReference>
<evidence type="ECO:0000313" key="2">
    <source>
        <dbReference type="Proteomes" id="UP000886523"/>
    </source>
</evidence>
<dbReference type="AlphaFoldDB" id="A0A9P6AD10"/>
<reference evidence="1" key="1">
    <citation type="journal article" date="2020" name="Nat. Commun.">
        <title>Large-scale genome sequencing of mycorrhizal fungi provides insights into the early evolution of symbiotic traits.</title>
        <authorList>
            <person name="Miyauchi S."/>
            <person name="Kiss E."/>
            <person name="Kuo A."/>
            <person name="Drula E."/>
            <person name="Kohler A."/>
            <person name="Sanchez-Garcia M."/>
            <person name="Morin E."/>
            <person name="Andreopoulos B."/>
            <person name="Barry K.W."/>
            <person name="Bonito G."/>
            <person name="Buee M."/>
            <person name="Carver A."/>
            <person name="Chen C."/>
            <person name="Cichocki N."/>
            <person name="Clum A."/>
            <person name="Culley D."/>
            <person name="Crous P.W."/>
            <person name="Fauchery L."/>
            <person name="Girlanda M."/>
            <person name="Hayes R.D."/>
            <person name="Keri Z."/>
            <person name="LaButti K."/>
            <person name="Lipzen A."/>
            <person name="Lombard V."/>
            <person name="Magnuson J."/>
            <person name="Maillard F."/>
            <person name="Murat C."/>
            <person name="Nolan M."/>
            <person name="Ohm R.A."/>
            <person name="Pangilinan J."/>
            <person name="Pereira M.F."/>
            <person name="Perotto S."/>
            <person name="Peter M."/>
            <person name="Pfister S."/>
            <person name="Riley R."/>
            <person name="Sitrit Y."/>
            <person name="Stielow J.B."/>
            <person name="Szollosi G."/>
            <person name="Zifcakova L."/>
            <person name="Stursova M."/>
            <person name="Spatafora J.W."/>
            <person name="Tedersoo L."/>
            <person name="Vaario L.M."/>
            <person name="Yamada A."/>
            <person name="Yan M."/>
            <person name="Wang P."/>
            <person name="Xu J."/>
            <person name="Bruns T."/>
            <person name="Baldrian P."/>
            <person name="Vilgalys R."/>
            <person name="Dunand C."/>
            <person name="Henrissat B."/>
            <person name="Grigoriev I.V."/>
            <person name="Hibbett D."/>
            <person name="Nagy L.G."/>
            <person name="Martin F.M."/>
        </authorList>
    </citation>
    <scope>NUCLEOTIDE SEQUENCE</scope>
    <source>
        <strain evidence="1">UP504</strain>
    </source>
</reference>
<proteinExistence type="predicted"/>
<name>A0A9P6AD10_9AGAM</name>
<organism evidence="1 2">
    <name type="scientific">Hydnum rufescens UP504</name>
    <dbReference type="NCBI Taxonomy" id="1448309"/>
    <lineage>
        <taxon>Eukaryota</taxon>
        <taxon>Fungi</taxon>
        <taxon>Dikarya</taxon>
        <taxon>Basidiomycota</taxon>
        <taxon>Agaricomycotina</taxon>
        <taxon>Agaricomycetes</taxon>
        <taxon>Cantharellales</taxon>
        <taxon>Hydnaceae</taxon>
        <taxon>Hydnum</taxon>
    </lineage>
</organism>
<keyword evidence="2" id="KW-1185">Reference proteome</keyword>
<comment type="caution">
    <text evidence="1">The sequence shown here is derived from an EMBL/GenBank/DDBJ whole genome shotgun (WGS) entry which is preliminary data.</text>
</comment>
<sequence length="324" mass="35880">MPSENHEPSCLLSLVSAASIWISCWPLVAINTSPFPGSGLVPWDSSRESRQSQCLALCAAPPPKASAKGGVITLPPSSPLIPSHLAPNLLTPLCPSMTMSALLNPGGTSLHWFPLANKAVEPTLSLPSTSSPVYSMRKLRLSQPRSSSLSFSTPSQETVLYHPSTCECIFIPPHLHSPHQFLEILRHLDQPRDEYSPFSSGPPLTTYQFLVTWASPMPRECPSSYFLFDEDLGGWYMDRRWMVAIQLALEKLQAVVRDTLALVGADAPGFLIDHNLELSEKLWRAKDLRELRTADKLLKLQVQLAFARLEKLERLHKGLSWASP</sequence>
<protein>
    <submittedName>
        <fullName evidence="1">Uncharacterized protein</fullName>
    </submittedName>
</protein>
<evidence type="ECO:0000313" key="1">
    <source>
        <dbReference type="EMBL" id="KAF9503426.1"/>
    </source>
</evidence>
<accession>A0A9P6AD10</accession>
<dbReference type="Proteomes" id="UP000886523">
    <property type="component" value="Unassembled WGS sequence"/>
</dbReference>